<feature type="domain" description="Tubulin-folding cofactor D ARM repeats" evidence="3">
    <location>
        <begin position="355"/>
        <end position="503"/>
    </location>
</feature>
<dbReference type="GO" id="GO:0005096">
    <property type="term" value="F:GTPase activator activity"/>
    <property type="evidence" value="ECO:0007669"/>
    <property type="project" value="InterPro"/>
</dbReference>
<dbReference type="PANTHER" id="PTHR12658">
    <property type="entry name" value="BETA-TUBULIN COFACTOR D"/>
    <property type="match status" value="1"/>
</dbReference>
<dbReference type="RefSeq" id="XP_024727716.1">
    <property type="nucleotide sequence ID" value="XM_024887624.1"/>
</dbReference>
<reference evidence="4 5" key="1">
    <citation type="submission" date="2016-04" db="EMBL/GenBank/DDBJ databases">
        <title>A degradative enzymes factory behind the ericoid mycorrhizal symbiosis.</title>
        <authorList>
            <consortium name="DOE Joint Genome Institute"/>
            <person name="Martino E."/>
            <person name="Morin E."/>
            <person name="Grelet G."/>
            <person name="Kuo A."/>
            <person name="Kohler A."/>
            <person name="Daghino S."/>
            <person name="Barry K."/>
            <person name="Choi C."/>
            <person name="Cichocki N."/>
            <person name="Clum A."/>
            <person name="Copeland A."/>
            <person name="Hainaut M."/>
            <person name="Haridas S."/>
            <person name="Labutti K."/>
            <person name="Lindquist E."/>
            <person name="Lipzen A."/>
            <person name="Khouja H.-R."/>
            <person name="Murat C."/>
            <person name="Ohm R."/>
            <person name="Olson A."/>
            <person name="Spatafora J."/>
            <person name="Veneault-Fourrey C."/>
            <person name="Henrissat B."/>
            <person name="Grigoriev I."/>
            <person name="Martin F."/>
            <person name="Perotto S."/>
        </authorList>
    </citation>
    <scope>NUCLEOTIDE SEQUENCE [LARGE SCALE GENOMIC DNA]</scope>
    <source>
        <strain evidence="4 5">E</strain>
    </source>
</reference>
<keyword evidence="1" id="KW-0143">Chaperone</keyword>
<dbReference type="Gene3D" id="1.25.10.10">
    <property type="entry name" value="Leucine-rich Repeat Variant"/>
    <property type="match status" value="1"/>
</dbReference>
<evidence type="ECO:0000259" key="3">
    <source>
        <dbReference type="Pfam" id="PF25767"/>
    </source>
</evidence>
<feature type="domain" description="Tubulin-folding cofactor D C-terminal" evidence="2">
    <location>
        <begin position="1039"/>
        <end position="1212"/>
    </location>
</feature>
<dbReference type="PANTHER" id="PTHR12658:SF0">
    <property type="entry name" value="TUBULIN-SPECIFIC CHAPERONE D"/>
    <property type="match status" value="1"/>
</dbReference>
<dbReference type="GO" id="GO:0007021">
    <property type="term" value="P:tubulin complex assembly"/>
    <property type="evidence" value="ECO:0007669"/>
    <property type="project" value="InterPro"/>
</dbReference>
<dbReference type="Pfam" id="PF12612">
    <property type="entry name" value="TFCD_C"/>
    <property type="match status" value="1"/>
</dbReference>
<evidence type="ECO:0000256" key="1">
    <source>
        <dbReference type="ARBA" id="ARBA00023186"/>
    </source>
</evidence>
<dbReference type="GeneID" id="36595700"/>
<dbReference type="GO" id="GO:0000226">
    <property type="term" value="P:microtubule cytoskeleton organization"/>
    <property type="evidence" value="ECO:0007669"/>
    <property type="project" value="TreeGrafter"/>
</dbReference>
<dbReference type="SUPFAM" id="SSF48371">
    <property type="entry name" value="ARM repeat"/>
    <property type="match status" value="1"/>
</dbReference>
<name>A0A2J6SJ64_9HELO</name>
<protein>
    <submittedName>
        <fullName evidence="4">Uncharacterized protein</fullName>
    </submittedName>
</protein>
<dbReference type="GO" id="GO:0048487">
    <property type="term" value="F:beta-tubulin binding"/>
    <property type="evidence" value="ECO:0007669"/>
    <property type="project" value="InterPro"/>
</dbReference>
<keyword evidence="5" id="KW-1185">Reference proteome</keyword>
<dbReference type="InterPro" id="IPR033162">
    <property type="entry name" value="TBCD"/>
</dbReference>
<dbReference type="InterPro" id="IPR058033">
    <property type="entry name" value="ARM_TBCD_2nd"/>
</dbReference>
<accession>A0A2J6SJ64</accession>
<dbReference type="OrthoDB" id="10253476at2759"/>
<gene>
    <name evidence="4" type="ORF">K444DRAFT_670434</name>
</gene>
<dbReference type="InterPro" id="IPR011989">
    <property type="entry name" value="ARM-like"/>
</dbReference>
<dbReference type="Proteomes" id="UP000235371">
    <property type="component" value="Unassembled WGS sequence"/>
</dbReference>
<dbReference type="InParanoid" id="A0A2J6SJ64"/>
<evidence type="ECO:0000313" key="4">
    <source>
        <dbReference type="EMBL" id="PMD50812.1"/>
    </source>
</evidence>
<proteinExistence type="predicted"/>
<dbReference type="GO" id="GO:0007023">
    <property type="term" value="P:post-chaperonin tubulin folding pathway"/>
    <property type="evidence" value="ECO:0007669"/>
    <property type="project" value="InterPro"/>
</dbReference>
<dbReference type="Pfam" id="PF23579">
    <property type="entry name" value="ARM_TBCD"/>
    <property type="match status" value="1"/>
</dbReference>
<evidence type="ECO:0000313" key="5">
    <source>
        <dbReference type="Proteomes" id="UP000235371"/>
    </source>
</evidence>
<dbReference type="STRING" id="1095630.A0A2J6SJ64"/>
<dbReference type="Pfam" id="PF25767">
    <property type="entry name" value="ARM_TBCD_2nd"/>
    <property type="match status" value="1"/>
</dbReference>
<dbReference type="InterPro" id="IPR016024">
    <property type="entry name" value="ARM-type_fold"/>
</dbReference>
<evidence type="ECO:0000259" key="2">
    <source>
        <dbReference type="Pfam" id="PF12612"/>
    </source>
</evidence>
<dbReference type="InterPro" id="IPR022577">
    <property type="entry name" value="TBCD_C"/>
</dbReference>
<sequence length="1288" mass="143327">MDAPEDEQDVKLQRKAADLIADLSKSLGPFLWKATKSGRSATRRRVRIRDTDRLVNLLEPFQEDPQLLDPHLDKFVPALADALLAYLRSPPSKLPETNTQLLIPLSRAICRLLYTFCKVRGEKVIVRFFSTETRHLELLLSAIEKGSEQEHGQSANLETADSWEWKERYIVLLWLSQLLLAPFDLASISSEDTDDIVEPMIPGLPWPRNTPGLTIRVIAMALRYLSSSGKERDAAKILLVRVAMRKDMQELGILKALVQWAFCSLISSQSGHSTYYYIGILSFLAGILVSSQSTTDMNPYLEKISRCIQNISSGEEPVFKTIRSSAVARKTMLKVLRTITVLIIENPDSIPDPDLAIEATIDHLLDSLADPSTPVRLAASKALSVITLKLPEEMAVQVATAVLESLQKNTLYVQKGGHKRKTRDLSRVNPLEWHGLMLTMAHLLYRRSIPPGELPPILDALRLGLVFEQRSTSGSSIGTNVRDASCFGIWAMARRYTTVDLQRLKLKDDVFIRGGPINESSALQILATELVVSASLDPAGNIRRGSSAALQELIGRHPNIIVEGIKIVQVVDYHAVALRSRAVLEVALQAGELSGHYYHGLLNALLGWRGIRDGDATARRVAADAIGKLVLTKQMTSITKPGDTWKVVNDAMDIVGERLKALAAREVEERHGLILALAAIIENFNYECTTERIASLIDSGLEYPRLFQLVVPAGAELEVHTSPNFGRCDLAHIVSIALTQVRSALVEVNMYWSSFRKLDLMAESCSRIIIAVCPILRADCVFRQYESLAVVGTHSGNRLSLSRCEPSKADLTLLEYLHNTSFLTEIDHSEMGLAVKFIQMAHMKDFLPDPQTMKLIRPLLYNILDLNDIGAVEVASVAAADLVLLIDNHDHQRSDTLWEFNRRAATTVKGGRTNQGKSYIHALFKIFPLAGISSLEQYDDGDTYAHPRTADLISTFWHRWTEFQEVEIQATILSCLASSSALHTHTADFVNMIGEGLDNYTTNARGDIGSLVRIEATKAARAIWGTPTLDEIKLDAFKKLFGKVLRAASEKLDRVRVEGQKAVACALKRRTDIVQNTNSKFESFSTSSKEYFLFLLELQTSDWLAHGSLFRDDAVEWAREFMEGYITSADTGSEDLIRASRAALAEFCEMGHTAIVYDSLSRILETRPNEDRVAIPCLEALSFLFDWGYLQKMNRSFDDLNRLVKNAMQRKGKIGIRRLEACIKVFAGLNDPDALEQLARLALHRFPTIRNAAIDECFVLKGVGKGVNWAKAGKADELALRGAMGLKI</sequence>
<dbReference type="EMBL" id="KZ613913">
    <property type="protein sequence ID" value="PMD50812.1"/>
    <property type="molecule type" value="Genomic_DNA"/>
</dbReference>
<organism evidence="4 5">
    <name type="scientific">Hyaloscypha bicolor E</name>
    <dbReference type="NCBI Taxonomy" id="1095630"/>
    <lineage>
        <taxon>Eukaryota</taxon>
        <taxon>Fungi</taxon>
        <taxon>Dikarya</taxon>
        <taxon>Ascomycota</taxon>
        <taxon>Pezizomycotina</taxon>
        <taxon>Leotiomycetes</taxon>
        <taxon>Helotiales</taxon>
        <taxon>Hyaloscyphaceae</taxon>
        <taxon>Hyaloscypha</taxon>
        <taxon>Hyaloscypha bicolor</taxon>
    </lineage>
</organism>